<dbReference type="InterPro" id="IPR024079">
    <property type="entry name" value="MetalloPept_cat_dom_sf"/>
</dbReference>
<evidence type="ECO:0000313" key="1">
    <source>
        <dbReference type="EMBL" id="MBB5020941.1"/>
    </source>
</evidence>
<dbReference type="InterPro" id="IPR010384">
    <property type="entry name" value="MtfA_fam"/>
</dbReference>
<dbReference type="Gene3D" id="3.40.390.10">
    <property type="entry name" value="Collagenase (Catalytic Domain)"/>
    <property type="match status" value="1"/>
</dbReference>
<comment type="caution">
    <text evidence="1">The sequence shown here is derived from an EMBL/GenBank/DDBJ whole genome shotgun (WGS) entry which is preliminary data.</text>
</comment>
<organism evidence="1 2">
    <name type="scientific">Desulfurispira natronophila</name>
    <dbReference type="NCBI Taxonomy" id="682562"/>
    <lineage>
        <taxon>Bacteria</taxon>
        <taxon>Pseudomonadati</taxon>
        <taxon>Chrysiogenota</taxon>
        <taxon>Chrysiogenia</taxon>
        <taxon>Chrysiogenales</taxon>
        <taxon>Chrysiogenaceae</taxon>
        <taxon>Desulfurispira</taxon>
    </lineage>
</organism>
<dbReference type="GO" id="GO:0008237">
    <property type="term" value="F:metallopeptidase activity"/>
    <property type="evidence" value="ECO:0007669"/>
    <property type="project" value="InterPro"/>
</dbReference>
<sequence length="261" mass="29742">MSYRTFLQRVLAPLGLGGGITHPVDAYAWSQFCDKVPLLQQLSSSRQEKLYQLAMEFLQQKRIIPAHGYQVEEEMKLLIASLACIPLLGRGMALYRNWLSVIIYPQEFVVHQEITDDAGVVHEVDDPLCGESWYRGPVILSWADVERSAQHLDGYNVVIHEMAHQIDMLSGDADGMVPLPPGLATQEWQQCLEDALQHHRRRIEKGKKVILDEYASESLPEFFAVISEHFFECPQDIEVVYPELYRLLVAVYGWNPSASCQ</sequence>
<dbReference type="InterPro" id="IPR042252">
    <property type="entry name" value="MtfA_N"/>
</dbReference>
<dbReference type="PANTHER" id="PTHR30164">
    <property type="entry name" value="MTFA PEPTIDASE"/>
    <property type="match status" value="1"/>
</dbReference>
<dbReference type="RefSeq" id="WP_183728645.1">
    <property type="nucleotide sequence ID" value="NZ_JACHID010000001.1"/>
</dbReference>
<keyword evidence="2" id="KW-1185">Reference proteome</keyword>
<dbReference type="AlphaFoldDB" id="A0A7W8DFZ2"/>
<dbReference type="Proteomes" id="UP000528322">
    <property type="component" value="Unassembled WGS sequence"/>
</dbReference>
<accession>A0A7W8DFZ2</accession>
<evidence type="ECO:0008006" key="3">
    <source>
        <dbReference type="Google" id="ProtNLM"/>
    </source>
</evidence>
<evidence type="ECO:0000313" key="2">
    <source>
        <dbReference type="Proteomes" id="UP000528322"/>
    </source>
</evidence>
<proteinExistence type="predicted"/>
<dbReference type="SUPFAM" id="SSF55486">
    <property type="entry name" value="Metalloproteases ('zincins'), catalytic domain"/>
    <property type="match status" value="1"/>
</dbReference>
<protein>
    <recommendedName>
        <fullName evidence="3">Zinc-dependent peptidase</fullName>
    </recommendedName>
</protein>
<dbReference type="Gene3D" id="1.10.472.150">
    <property type="entry name" value="Glucose-regulated metallo-peptidase M90, N-terminal domain"/>
    <property type="match status" value="1"/>
</dbReference>
<dbReference type="PANTHER" id="PTHR30164:SF2">
    <property type="entry name" value="PROTEIN MTFA"/>
    <property type="match status" value="1"/>
</dbReference>
<dbReference type="EMBL" id="JACHID010000001">
    <property type="protein sequence ID" value="MBB5020941.1"/>
    <property type="molecule type" value="Genomic_DNA"/>
</dbReference>
<dbReference type="GO" id="GO:0004177">
    <property type="term" value="F:aminopeptidase activity"/>
    <property type="evidence" value="ECO:0007669"/>
    <property type="project" value="TreeGrafter"/>
</dbReference>
<dbReference type="GO" id="GO:0005829">
    <property type="term" value="C:cytosol"/>
    <property type="evidence" value="ECO:0007669"/>
    <property type="project" value="TreeGrafter"/>
</dbReference>
<name>A0A7W8DFZ2_9BACT</name>
<reference evidence="1 2" key="1">
    <citation type="submission" date="2020-08" db="EMBL/GenBank/DDBJ databases">
        <title>Genomic Encyclopedia of Type Strains, Phase IV (KMG-IV): sequencing the most valuable type-strain genomes for metagenomic binning, comparative biology and taxonomic classification.</title>
        <authorList>
            <person name="Goeker M."/>
        </authorList>
    </citation>
    <scope>NUCLEOTIDE SEQUENCE [LARGE SCALE GENOMIC DNA]</scope>
    <source>
        <strain evidence="1 2">DSM 22071</strain>
    </source>
</reference>
<dbReference type="CDD" id="cd20169">
    <property type="entry name" value="Peptidase_M90_mtfA"/>
    <property type="match status" value="1"/>
</dbReference>
<dbReference type="Pfam" id="PF06167">
    <property type="entry name" value="Peptidase_M90"/>
    <property type="match status" value="1"/>
</dbReference>
<gene>
    <name evidence="1" type="ORF">HNR37_000244</name>
</gene>